<accession>A0A158A9E1</accession>
<dbReference type="STRING" id="1777138.AWB77_01513"/>
<comment type="caution">
    <text evidence="1">The sequence shown here is derived from an EMBL/GenBank/DDBJ whole genome shotgun (WGS) entry which is preliminary data.</text>
</comment>
<dbReference type="EMBL" id="FCNX02000003">
    <property type="protein sequence ID" value="SAK54216.1"/>
    <property type="molecule type" value="Genomic_DNA"/>
</dbReference>
<evidence type="ECO:0000313" key="1">
    <source>
        <dbReference type="EMBL" id="SAK54216.1"/>
    </source>
</evidence>
<protein>
    <submittedName>
        <fullName evidence="1">Uncharacterized protein</fullName>
    </submittedName>
</protein>
<name>A0A158A9E1_9BURK</name>
<dbReference type="InterPro" id="IPR035093">
    <property type="entry name" value="RelE/ParE_toxin_dom_sf"/>
</dbReference>
<reference evidence="1" key="1">
    <citation type="submission" date="2016-01" db="EMBL/GenBank/DDBJ databases">
        <authorList>
            <person name="Peeters C."/>
        </authorList>
    </citation>
    <scope>NUCLEOTIDE SEQUENCE</scope>
    <source>
        <strain evidence="1">LMG 29320</strain>
    </source>
</reference>
<evidence type="ECO:0000313" key="2">
    <source>
        <dbReference type="Proteomes" id="UP000054903"/>
    </source>
</evidence>
<organism evidence="1 2">
    <name type="scientific">Caballeronia fortuita</name>
    <dbReference type="NCBI Taxonomy" id="1777138"/>
    <lineage>
        <taxon>Bacteria</taxon>
        <taxon>Pseudomonadati</taxon>
        <taxon>Pseudomonadota</taxon>
        <taxon>Betaproteobacteria</taxon>
        <taxon>Burkholderiales</taxon>
        <taxon>Burkholderiaceae</taxon>
        <taxon>Caballeronia</taxon>
    </lineage>
</organism>
<sequence>MKTYWTGKIAGTREVTAHENYCSVYETDGDDIWVLALVHTARR</sequence>
<keyword evidence="2" id="KW-1185">Reference proteome</keyword>
<dbReference type="Gene3D" id="3.30.2310.20">
    <property type="entry name" value="RelE-like"/>
    <property type="match status" value="1"/>
</dbReference>
<proteinExistence type="predicted"/>
<dbReference type="AlphaFoldDB" id="A0A158A9E1"/>
<gene>
    <name evidence="1" type="ORF">AWB77_01513</name>
</gene>
<dbReference type="Proteomes" id="UP000054903">
    <property type="component" value="Unassembled WGS sequence"/>
</dbReference>